<dbReference type="InterPro" id="IPR007349">
    <property type="entry name" value="DUF418"/>
</dbReference>
<organism evidence="3 4">
    <name type="scientific">Saccharibacillus alkalitolerans</name>
    <dbReference type="NCBI Taxonomy" id="2705290"/>
    <lineage>
        <taxon>Bacteria</taxon>
        <taxon>Bacillati</taxon>
        <taxon>Bacillota</taxon>
        <taxon>Bacilli</taxon>
        <taxon>Bacillales</taxon>
        <taxon>Paenibacillaceae</taxon>
        <taxon>Saccharibacillus</taxon>
    </lineage>
</organism>
<name>A0ABX0F5D5_9BACL</name>
<sequence length="385" mass="40320">MNALKPKGAGRLIALDAARGLAVIGMFIQHFALNGINGSLVSGNTTLLFILCGGISYSIMFGRMTQRENDIKPFRARMLARAVFVDLIGYLLIMLNGPFGVILPAYAGLFVLALVLIRRSTRTLFVTAGAMLLIAPPLMILGGSLFSGAFLLGDLAGGPMSALALAPTFVLGMALGRLDLTSLRSGITLAASGLFFFIAGRIMAVHVLPGWSAAFEQWLVAAADPAHAQPPDEYATWPLNTNGPLWHMLFSWAPHSASTFQTATGTGLAVLVLGLCGLIAKKAAALLSPFAAVGRVSLTLYAAQFVVVWILGLNGIESGLGEVPFGDGLVAIGVVAAGWLLTRLPGGPLETIMRRFDRLFVGSSAVSPSKKTALAEKSGTVIQGE</sequence>
<feature type="transmembrane region" description="Helical" evidence="1">
    <location>
        <begin position="292"/>
        <end position="316"/>
    </location>
</feature>
<feature type="transmembrane region" description="Helical" evidence="1">
    <location>
        <begin position="187"/>
        <end position="208"/>
    </location>
</feature>
<feature type="domain" description="DUF418" evidence="2">
    <location>
        <begin position="252"/>
        <end position="356"/>
    </location>
</feature>
<dbReference type="PANTHER" id="PTHR30590:SF3">
    <property type="entry name" value="HYPOTHETICAL MEMBRANE SPANNING PROTEIN"/>
    <property type="match status" value="1"/>
</dbReference>
<dbReference type="Proteomes" id="UP000800303">
    <property type="component" value="Unassembled WGS sequence"/>
</dbReference>
<keyword evidence="4" id="KW-1185">Reference proteome</keyword>
<evidence type="ECO:0000259" key="2">
    <source>
        <dbReference type="Pfam" id="PF04235"/>
    </source>
</evidence>
<dbReference type="EMBL" id="JAAFGS010000002">
    <property type="protein sequence ID" value="NGZ75135.1"/>
    <property type="molecule type" value="Genomic_DNA"/>
</dbReference>
<dbReference type="PANTHER" id="PTHR30590">
    <property type="entry name" value="INNER MEMBRANE PROTEIN"/>
    <property type="match status" value="1"/>
</dbReference>
<feature type="transmembrane region" description="Helical" evidence="1">
    <location>
        <begin position="260"/>
        <end position="280"/>
    </location>
</feature>
<comment type="caution">
    <text evidence="3">The sequence shown here is derived from an EMBL/GenBank/DDBJ whole genome shotgun (WGS) entry which is preliminary data.</text>
</comment>
<reference evidence="3 4" key="1">
    <citation type="submission" date="2020-01" db="EMBL/GenBank/DDBJ databases">
        <title>Polyphasic characterisation and genomic insights into a novel alkali tolerant bacterium VR-M41.</title>
        <authorList>
            <person name="Vemuluri V.R."/>
        </authorList>
    </citation>
    <scope>NUCLEOTIDE SEQUENCE [LARGE SCALE GENOMIC DNA]</scope>
    <source>
        <strain evidence="3 4">VR-M41</strain>
    </source>
</reference>
<evidence type="ECO:0000313" key="4">
    <source>
        <dbReference type="Proteomes" id="UP000800303"/>
    </source>
</evidence>
<dbReference type="InterPro" id="IPR052529">
    <property type="entry name" value="Bact_Transport_Assoc"/>
</dbReference>
<dbReference type="RefSeq" id="WP_166273553.1">
    <property type="nucleotide sequence ID" value="NZ_JAAFGS010000002.1"/>
</dbReference>
<feature type="transmembrane region" description="Helical" evidence="1">
    <location>
        <begin position="45"/>
        <end position="62"/>
    </location>
</feature>
<accession>A0ABX0F5D5</accession>
<evidence type="ECO:0000313" key="3">
    <source>
        <dbReference type="EMBL" id="NGZ75135.1"/>
    </source>
</evidence>
<feature type="transmembrane region" description="Helical" evidence="1">
    <location>
        <begin position="156"/>
        <end position="175"/>
    </location>
</feature>
<proteinExistence type="predicted"/>
<feature type="transmembrane region" description="Helical" evidence="1">
    <location>
        <begin position="124"/>
        <end position="150"/>
    </location>
</feature>
<feature type="transmembrane region" description="Helical" evidence="1">
    <location>
        <begin position="74"/>
        <end position="93"/>
    </location>
</feature>
<keyword evidence="1" id="KW-0472">Membrane</keyword>
<feature type="transmembrane region" description="Helical" evidence="1">
    <location>
        <begin position="99"/>
        <end position="117"/>
    </location>
</feature>
<protein>
    <submittedName>
        <fullName evidence="3">DUF418 domain-containing protein</fullName>
    </submittedName>
</protein>
<dbReference type="Pfam" id="PF04235">
    <property type="entry name" value="DUF418"/>
    <property type="match status" value="1"/>
</dbReference>
<keyword evidence="1" id="KW-0812">Transmembrane</keyword>
<gene>
    <name evidence="3" type="ORF">GYN08_07380</name>
</gene>
<evidence type="ECO:0000256" key="1">
    <source>
        <dbReference type="SAM" id="Phobius"/>
    </source>
</evidence>
<keyword evidence="1" id="KW-1133">Transmembrane helix</keyword>
<feature type="transmembrane region" description="Helical" evidence="1">
    <location>
        <begin position="328"/>
        <end position="346"/>
    </location>
</feature>